<dbReference type="RefSeq" id="WP_108946314.1">
    <property type="nucleotide sequence ID" value="NZ_JAPMLA010000001.1"/>
</dbReference>
<dbReference type="EMBL" id="JAPMLE010000001">
    <property type="protein sequence ID" value="MDR8524163.1"/>
    <property type="molecule type" value="Genomic_DNA"/>
</dbReference>
<evidence type="ECO:0000313" key="2">
    <source>
        <dbReference type="EMBL" id="MDW4823402.1"/>
    </source>
</evidence>
<reference evidence="1" key="2">
    <citation type="submission" date="2022-11" db="EMBL/GenBank/DDBJ databases">
        <title>Prophages regulate Shewanella fidelis motility and biofilm formation: implications for gut colonization dynamics in Ciona robusta.</title>
        <authorList>
            <person name="Natarajan O."/>
            <person name="Gibboney S.L."/>
            <person name="Young M.N."/>
            <person name="Lim S.J."/>
            <person name="Pluta N."/>
            <person name="Atkinson C.G.F."/>
            <person name="Leigh B.A."/>
            <person name="Liberti A."/>
            <person name="Kees E."/>
            <person name="Breitbart M."/>
            <person name="Gralnick J."/>
            <person name="Dishaw L.J."/>
        </authorList>
    </citation>
    <scope>NUCLEOTIDE SEQUENCE</scope>
    <source>
        <strain evidence="1">3313</strain>
    </source>
</reference>
<comment type="caution">
    <text evidence="1">The sequence shown here is derived from an EMBL/GenBank/DDBJ whole genome shotgun (WGS) entry which is preliminary data.</text>
</comment>
<dbReference type="Proteomes" id="UP001259340">
    <property type="component" value="Unassembled WGS sequence"/>
</dbReference>
<accession>A0AAW8NQT8</accession>
<reference evidence="2 4" key="1">
    <citation type="journal article" date="2022" name="bioRxiv">
        <title>Prophages regulate Shewanella fidelis 3313 motility and biofilm formation: implications for gut colonization dynamics in Ciona robusta.</title>
        <authorList>
            <person name="Natarajan O."/>
            <person name="Gibboney S.L."/>
            <person name="Young M.N."/>
            <person name="Lim S.J."/>
            <person name="Pluta N."/>
            <person name="Atkinson C.G."/>
            <person name="Leigh B.A."/>
            <person name="Liberti A."/>
            <person name="Kees E.D."/>
            <person name="Breitbart M."/>
            <person name="Gralnick J.A."/>
            <person name="Dishaw L.J."/>
        </authorList>
    </citation>
    <scope>NUCLEOTIDE SEQUENCE [LARGE SCALE GENOMIC DNA]</scope>
    <source>
        <strain evidence="2 4">JG4066</strain>
    </source>
</reference>
<dbReference type="Proteomes" id="UP001271263">
    <property type="component" value="Unassembled WGS sequence"/>
</dbReference>
<gene>
    <name evidence="1" type="ORF">OS133_10880</name>
    <name evidence="2" type="ORF">OS134_04835</name>
</gene>
<sequence>MFKLWLAIIVMLSVVVHLSGDVSRPFYPTILAAMVLGALAREVIAKLDHVVVHWAAGVSNHSGQSKLADNADVT</sequence>
<evidence type="ECO:0000313" key="3">
    <source>
        <dbReference type="Proteomes" id="UP001259340"/>
    </source>
</evidence>
<protein>
    <submittedName>
        <fullName evidence="1">Uncharacterized protein</fullName>
    </submittedName>
</protein>
<name>A0AAW8NQT8_9GAMM</name>
<keyword evidence="4" id="KW-1185">Reference proteome</keyword>
<dbReference type="AlphaFoldDB" id="A0AAW8NQT8"/>
<evidence type="ECO:0000313" key="4">
    <source>
        <dbReference type="Proteomes" id="UP001271263"/>
    </source>
</evidence>
<proteinExistence type="predicted"/>
<organism evidence="1 3">
    <name type="scientific">Shewanella fidelis</name>
    <dbReference type="NCBI Taxonomy" id="173509"/>
    <lineage>
        <taxon>Bacteria</taxon>
        <taxon>Pseudomonadati</taxon>
        <taxon>Pseudomonadota</taxon>
        <taxon>Gammaproteobacteria</taxon>
        <taxon>Alteromonadales</taxon>
        <taxon>Shewanellaceae</taxon>
        <taxon>Shewanella</taxon>
    </lineage>
</organism>
<evidence type="ECO:0000313" key="1">
    <source>
        <dbReference type="EMBL" id="MDR8524163.1"/>
    </source>
</evidence>
<dbReference type="EMBL" id="JAPMLD010000002">
    <property type="protein sequence ID" value="MDW4823402.1"/>
    <property type="molecule type" value="Genomic_DNA"/>
</dbReference>